<sequence length="131" mass="13950">MANFLDYTIVGCDPRLMGMGPVGAINKLLAKRGLKLNDIDILEINEAFSGQVLGCLRELDIPMGSEMYRRLNPNGGAVALGHPLGMSGARILTSICYEFINHPDKRFAIGSACIGGGQGIAILLENPSFGD</sequence>
<dbReference type="PANTHER" id="PTHR43853">
    <property type="entry name" value="3-KETOACYL-COA THIOLASE, PEROXISOMAL"/>
    <property type="match status" value="1"/>
</dbReference>
<dbReference type="InterPro" id="IPR020617">
    <property type="entry name" value="Thiolase_C"/>
</dbReference>
<organism evidence="2">
    <name type="scientific">bioreactor metagenome</name>
    <dbReference type="NCBI Taxonomy" id="1076179"/>
    <lineage>
        <taxon>unclassified sequences</taxon>
        <taxon>metagenomes</taxon>
        <taxon>ecological metagenomes</taxon>
    </lineage>
</organism>
<dbReference type="Gene3D" id="3.40.47.10">
    <property type="match status" value="1"/>
</dbReference>
<gene>
    <name evidence="2" type="primary">paaJ_4</name>
    <name evidence="2" type="ORF">SDC9_67821</name>
</gene>
<dbReference type="GO" id="GO:0006635">
    <property type="term" value="P:fatty acid beta-oxidation"/>
    <property type="evidence" value="ECO:0007669"/>
    <property type="project" value="TreeGrafter"/>
</dbReference>
<dbReference type="GO" id="GO:0033812">
    <property type="term" value="F:3-oxoadipyl-CoA thiolase activity"/>
    <property type="evidence" value="ECO:0007669"/>
    <property type="project" value="UniProtKB-EC"/>
</dbReference>
<dbReference type="EMBL" id="VSSQ01003577">
    <property type="protein sequence ID" value="MPM21377.1"/>
    <property type="molecule type" value="Genomic_DNA"/>
</dbReference>
<evidence type="ECO:0000313" key="2">
    <source>
        <dbReference type="EMBL" id="MPM21377.1"/>
    </source>
</evidence>
<keyword evidence="2" id="KW-0808">Transferase</keyword>
<dbReference type="SUPFAM" id="SSF53901">
    <property type="entry name" value="Thiolase-like"/>
    <property type="match status" value="1"/>
</dbReference>
<feature type="domain" description="Thiolase C-terminal" evidence="1">
    <location>
        <begin position="2"/>
        <end position="125"/>
    </location>
</feature>
<dbReference type="EC" id="2.3.1.174" evidence="2"/>
<dbReference type="GO" id="GO:0010124">
    <property type="term" value="P:phenylacetate catabolic process"/>
    <property type="evidence" value="ECO:0007669"/>
    <property type="project" value="TreeGrafter"/>
</dbReference>
<dbReference type="AlphaFoldDB" id="A0A644XZP6"/>
<dbReference type="PANTHER" id="PTHR43853:SF2">
    <property type="entry name" value="3-OXOADIPYL-COA_3-OXO-5,6-DEHYDROSUBERYL-COA THIOLASE"/>
    <property type="match status" value="1"/>
</dbReference>
<dbReference type="PROSITE" id="PS00737">
    <property type="entry name" value="THIOLASE_2"/>
    <property type="match status" value="1"/>
</dbReference>
<dbReference type="Pfam" id="PF02803">
    <property type="entry name" value="Thiolase_C"/>
    <property type="match status" value="1"/>
</dbReference>
<comment type="caution">
    <text evidence="2">The sequence shown here is derived from an EMBL/GenBank/DDBJ whole genome shotgun (WGS) entry which is preliminary data.</text>
</comment>
<evidence type="ECO:0000259" key="1">
    <source>
        <dbReference type="Pfam" id="PF02803"/>
    </source>
</evidence>
<dbReference type="InterPro" id="IPR050215">
    <property type="entry name" value="Thiolase-like_sf_Thiolase"/>
</dbReference>
<dbReference type="InterPro" id="IPR020610">
    <property type="entry name" value="Thiolase_AS"/>
</dbReference>
<accession>A0A644XZP6</accession>
<protein>
    <submittedName>
        <fullName evidence="2">3-oxoadipyl-CoA/3-oxo-5,6-dehydrosuberyl-CoA thiolase</fullName>
        <ecNumber evidence="2">2.3.1.174</ecNumber>
    </submittedName>
</protein>
<dbReference type="InterPro" id="IPR020613">
    <property type="entry name" value="Thiolase_CS"/>
</dbReference>
<keyword evidence="2" id="KW-0012">Acyltransferase</keyword>
<name>A0A644XZP6_9ZZZZ</name>
<reference evidence="2" key="1">
    <citation type="submission" date="2019-08" db="EMBL/GenBank/DDBJ databases">
        <authorList>
            <person name="Kucharzyk K."/>
            <person name="Murdoch R.W."/>
            <person name="Higgins S."/>
            <person name="Loffler F."/>
        </authorList>
    </citation>
    <scope>NUCLEOTIDE SEQUENCE</scope>
</reference>
<proteinExistence type="predicted"/>
<dbReference type="InterPro" id="IPR016039">
    <property type="entry name" value="Thiolase-like"/>
</dbReference>
<dbReference type="PROSITE" id="PS00099">
    <property type="entry name" value="THIOLASE_3"/>
    <property type="match status" value="1"/>
</dbReference>